<dbReference type="GO" id="GO:0016020">
    <property type="term" value="C:membrane"/>
    <property type="evidence" value="ECO:0007669"/>
    <property type="project" value="UniProtKB-SubCell"/>
</dbReference>
<dbReference type="Gene3D" id="1.20.1540.10">
    <property type="entry name" value="Rhomboid-like"/>
    <property type="match status" value="1"/>
</dbReference>
<evidence type="ECO:0000256" key="1">
    <source>
        <dbReference type="ARBA" id="ARBA00004141"/>
    </source>
</evidence>
<evidence type="ECO:0000259" key="8">
    <source>
        <dbReference type="Pfam" id="PF01694"/>
    </source>
</evidence>
<gene>
    <name evidence="9" type="ORF">HMPREF9698_00360</name>
</gene>
<dbReference type="GO" id="GO:0004252">
    <property type="term" value="F:serine-type endopeptidase activity"/>
    <property type="evidence" value="ECO:0007669"/>
    <property type="project" value="InterPro"/>
</dbReference>
<dbReference type="EMBL" id="AGXA01000005">
    <property type="protein sequence ID" value="EKU94048.1"/>
    <property type="molecule type" value="Genomic_DNA"/>
</dbReference>
<keyword evidence="4" id="KW-0378">Hydrolase</keyword>
<dbReference type="InterPro" id="IPR035952">
    <property type="entry name" value="Rhomboid-like_sf"/>
</dbReference>
<feature type="transmembrane region" description="Helical" evidence="7">
    <location>
        <begin position="43"/>
        <end position="61"/>
    </location>
</feature>
<feature type="transmembrane region" description="Helical" evidence="7">
    <location>
        <begin position="67"/>
        <end position="87"/>
    </location>
</feature>
<dbReference type="AlphaFoldDB" id="K9EBK0"/>
<evidence type="ECO:0000256" key="3">
    <source>
        <dbReference type="ARBA" id="ARBA00022692"/>
    </source>
</evidence>
<dbReference type="PANTHER" id="PTHR43731">
    <property type="entry name" value="RHOMBOID PROTEASE"/>
    <property type="match status" value="1"/>
</dbReference>
<evidence type="ECO:0000256" key="2">
    <source>
        <dbReference type="ARBA" id="ARBA00009045"/>
    </source>
</evidence>
<dbReference type="PANTHER" id="PTHR43731:SF14">
    <property type="entry name" value="PRESENILIN-ASSOCIATED RHOMBOID-LIKE PROTEIN, MITOCHONDRIAL"/>
    <property type="match status" value="1"/>
</dbReference>
<feature type="transmembrane region" description="Helical" evidence="7">
    <location>
        <begin position="152"/>
        <end position="170"/>
    </location>
</feature>
<evidence type="ECO:0000256" key="5">
    <source>
        <dbReference type="ARBA" id="ARBA00022989"/>
    </source>
</evidence>
<dbReference type="PATRIC" id="fig|883081.3.peg.362"/>
<feature type="transmembrane region" description="Helical" evidence="7">
    <location>
        <begin position="205"/>
        <end position="226"/>
    </location>
</feature>
<feature type="transmembrane region" description="Helical" evidence="7">
    <location>
        <begin position="123"/>
        <end position="140"/>
    </location>
</feature>
<dbReference type="SUPFAM" id="SSF144091">
    <property type="entry name" value="Rhomboid-like"/>
    <property type="match status" value="1"/>
</dbReference>
<comment type="caution">
    <text evidence="9">The sequence shown here is derived from an EMBL/GenBank/DDBJ whole genome shotgun (WGS) entry which is preliminary data.</text>
</comment>
<dbReference type="Pfam" id="PF01694">
    <property type="entry name" value="Rhomboid"/>
    <property type="match status" value="1"/>
</dbReference>
<accession>K9EBK0</accession>
<evidence type="ECO:0000256" key="6">
    <source>
        <dbReference type="ARBA" id="ARBA00023136"/>
    </source>
</evidence>
<dbReference type="InterPro" id="IPR050925">
    <property type="entry name" value="Rhomboid_protease_S54"/>
</dbReference>
<keyword evidence="3 7" id="KW-0812">Transmembrane</keyword>
<evidence type="ECO:0000313" key="9">
    <source>
        <dbReference type="EMBL" id="EKU94048.1"/>
    </source>
</evidence>
<feature type="transmembrane region" description="Helical" evidence="7">
    <location>
        <begin position="99"/>
        <end position="117"/>
    </location>
</feature>
<dbReference type="OrthoDB" id="9813074at2"/>
<dbReference type="Proteomes" id="UP000009875">
    <property type="component" value="Unassembled WGS sequence"/>
</dbReference>
<sequence>MVQNRKLASIQNKPYVTYAIIIITVIVYIMMTLSGGSQNTEVLIQYGAKFNFAIIYFNQWWRLITPMFLHIGLAHILFNLLIVYYLGSNLEYFFGHFKYALLYLLGGIMGNIFSFAFNISISAGASTAIFGLFMSTIALSRIYPNRIQIQNIASQYGLLIGLNIFIGILSTGIDNMGHLGGLVGGYLATYMITKTHNPGSQLKYTLIYIAIALLGIFWGYNEIFYINF</sequence>
<evidence type="ECO:0000313" key="10">
    <source>
        <dbReference type="Proteomes" id="UP000009875"/>
    </source>
</evidence>
<evidence type="ECO:0000256" key="4">
    <source>
        <dbReference type="ARBA" id="ARBA00022801"/>
    </source>
</evidence>
<proteinExistence type="inferred from homology"/>
<reference evidence="9 10" key="1">
    <citation type="submission" date="2012-09" db="EMBL/GenBank/DDBJ databases">
        <title>The Genome Sequence of Alloiococcus otitis ATCC 51267.</title>
        <authorList>
            <consortium name="The Broad Institute Genome Sequencing Platform"/>
            <person name="Earl A."/>
            <person name="Ward D."/>
            <person name="Feldgarden M."/>
            <person name="Gevers D."/>
            <person name="Huys G."/>
            <person name="Walker B."/>
            <person name="Young S.K."/>
            <person name="Zeng Q."/>
            <person name="Gargeya S."/>
            <person name="Fitzgerald M."/>
            <person name="Haas B."/>
            <person name="Abouelleil A."/>
            <person name="Alvarado L."/>
            <person name="Arachchi H.M."/>
            <person name="Berlin A.M."/>
            <person name="Chapman S.B."/>
            <person name="Goldberg J."/>
            <person name="Griggs A."/>
            <person name="Gujja S."/>
            <person name="Hansen M."/>
            <person name="Howarth C."/>
            <person name="Imamovic A."/>
            <person name="Larimer J."/>
            <person name="McCowen C."/>
            <person name="Montmayeur A."/>
            <person name="Murphy C."/>
            <person name="Neiman D."/>
            <person name="Pearson M."/>
            <person name="Priest M."/>
            <person name="Roberts A."/>
            <person name="Saif S."/>
            <person name="Shea T."/>
            <person name="Sisk P."/>
            <person name="Sykes S."/>
            <person name="Wortman J."/>
            <person name="Nusbaum C."/>
            <person name="Birren B."/>
        </authorList>
    </citation>
    <scope>NUCLEOTIDE SEQUENCE [LARGE SCALE GENOMIC DNA]</scope>
    <source>
        <strain evidence="9 10">ATCC 51267</strain>
    </source>
</reference>
<evidence type="ECO:0000256" key="7">
    <source>
        <dbReference type="SAM" id="Phobius"/>
    </source>
</evidence>
<dbReference type="HOGENOM" id="CLU_055068_3_2_9"/>
<protein>
    <recommendedName>
        <fullName evidence="8">Peptidase S54 rhomboid domain-containing protein</fullName>
    </recommendedName>
</protein>
<feature type="domain" description="Peptidase S54 rhomboid" evidence="8">
    <location>
        <begin position="58"/>
        <end position="193"/>
    </location>
</feature>
<name>K9EBK0_9LACT</name>
<comment type="similarity">
    <text evidence="2">Belongs to the peptidase S54 family.</text>
</comment>
<keyword evidence="10" id="KW-1185">Reference proteome</keyword>
<keyword evidence="5 7" id="KW-1133">Transmembrane helix</keyword>
<dbReference type="eggNOG" id="COG0705">
    <property type="taxonomic scope" value="Bacteria"/>
</dbReference>
<organism evidence="9 10">
    <name type="scientific">Alloiococcus otitis ATCC 51267</name>
    <dbReference type="NCBI Taxonomy" id="883081"/>
    <lineage>
        <taxon>Bacteria</taxon>
        <taxon>Bacillati</taxon>
        <taxon>Bacillota</taxon>
        <taxon>Bacilli</taxon>
        <taxon>Lactobacillales</taxon>
        <taxon>Carnobacteriaceae</taxon>
        <taxon>Alloiococcus</taxon>
    </lineage>
</organism>
<dbReference type="RefSeq" id="WP_003776753.1">
    <property type="nucleotide sequence ID" value="NZ_JH992957.1"/>
</dbReference>
<keyword evidence="6 7" id="KW-0472">Membrane</keyword>
<dbReference type="STRING" id="883081.HMPREF9698_00360"/>
<comment type="subcellular location">
    <subcellularLocation>
        <location evidence="1">Membrane</location>
        <topology evidence="1">Multi-pass membrane protein</topology>
    </subcellularLocation>
</comment>
<feature type="transmembrane region" description="Helical" evidence="7">
    <location>
        <begin position="15"/>
        <end position="31"/>
    </location>
</feature>
<dbReference type="InterPro" id="IPR022764">
    <property type="entry name" value="Peptidase_S54_rhomboid_dom"/>
</dbReference>